<evidence type="ECO:0000313" key="1">
    <source>
        <dbReference type="EMBL" id="KAJ8891957.1"/>
    </source>
</evidence>
<organism evidence="1 2">
    <name type="scientific">Dryococelus australis</name>
    <dbReference type="NCBI Taxonomy" id="614101"/>
    <lineage>
        <taxon>Eukaryota</taxon>
        <taxon>Metazoa</taxon>
        <taxon>Ecdysozoa</taxon>
        <taxon>Arthropoda</taxon>
        <taxon>Hexapoda</taxon>
        <taxon>Insecta</taxon>
        <taxon>Pterygota</taxon>
        <taxon>Neoptera</taxon>
        <taxon>Polyneoptera</taxon>
        <taxon>Phasmatodea</taxon>
        <taxon>Verophasmatodea</taxon>
        <taxon>Anareolatae</taxon>
        <taxon>Phasmatidae</taxon>
        <taxon>Eurycanthinae</taxon>
        <taxon>Dryococelus</taxon>
    </lineage>
</organism>
<reference evidence="1 2" key="1">
    <citation type="submission" date="2023-02" db="EMBL/GenBank/DDBJ databases">
        <title>LHISI_Scaffold_Assembly.</title>
        <authorList>
            <person name="Stuart O.P."/>
            <person name="Cleave R."/>
            <person name="Magrath M.J.L."/>
            <person name="Mikheyev A.S."/>
        </authorList>
    </citation>
    <scope>NUCLEOTIDE SEQUENCE [LARGE SCALE GENOMIC DNA]</scope>
    <source>
        <strain evidence="1">Daus_M_001</strain>
        <tissue evidence="1">Leg muscle</tissue>
    </source>
</reference>
<comment type="caution">
    <text evidence="1">The sequence shown here is derived from an EMBL/GenBank/DDBJ whole genome shotgun (WGS) entry which is preliminary data.</text>
</comment>
<gene>
    <name evidence="1" type="ORF">PR048_004522</name>
</gene>
<name>A0ABQ9I5N3_9NEOP</name>
<sequence length="275" mass="31682">MQNNTLRDRHRAHEYRKHWFYCTDHSTVMSKFCNFCKAFGIGGQKEGKFEVVNFYNLVPAVRMERGESIRAIALGKQVAMLFDEITDKQDTCVFVVLFQKIEAADCVDTFVIDVYTLETTDAKYCTWAILDTHKKFDVGFDNVLALVLYMVKCIDTLANIMAENVVVIQYWTHKLNLVMNVLRKQLPELQNAPSKVKLAFLKPGKECFSSVSGIYYWLSDCHYRVHESEEVASVNNSEIEFLTQASRDEIQMVKIQAVFVKENGKDLVDLITILE</sequence>
<protein>
    <submittedName>
        <fullName evidence="1">Uncharacterized protein</fullName>
    </submittedName>
</protein>
<dbReference type="EMBL" id="JARBHB010000002">
    <property type="protein sequence ID" value="KAJ8891957.1"/>
    <property type="molecule type" value="Genomic_DNA"/>
</dbReference>
<proteinExistence type="predicted"/>
<evidence type="ECO:0000313" key="2">
    <source>
        <dbReference type="Proteomes" id="UP001159363"/>
    </source>
</evidence>
<dbReference type="Proteomes" id="UP001159363">
    <property type="component" value="Chromosome 2"/>
</dbReference>
<keyword evidence="2" id="KW-1185">Reference proteome</keyword>
<accession>A0ABQ9I5N3</accession>